<dbReference type="EMBL" id="LNIX01000005">
    <property type="protein sequence ID" value="OXA53611.1"/>
    <property type="molecule type" value="Genomic_DNA"/>
</dbReference>
<dbReference type="SUPFAM" id="SSF81383">
    <property type="entry name" value="F-box domain"/>
    <property type="match status" value="1"/>
</dbReference>
<comment type="caution">
    <text evidence="1">The sequence shown here is derived from an EMBL/GenBank/DDBJ whole genome shotgun (WGS) entry which is preliminary data.</text>
</comment>
<accession>A0A226E9U7</accession>
<evidence type="ECO:0000313" key="2">
    <source>
        <dbReference type="Proteomes" id="UP000198287"/>
    </source>
</evidence>
<organism evidence="1 2">
    <name type="scientific">Folsomia candida</name>
    <name type="common">Springtail</name>
    <dbReference type="NCBI Taxonomy" id="158441"/>
    <lineage>
        <taxon>Eukaryota</taxon>
        <taxon>Metazoa</taxon>
        <taxon>Ecdysozoa</taxon>
        <taxon>Arthropoda</taxon>
        <taxon>Hexapoda</taxon>
        <taxon>Collembola</taxon>
        <taxon>Entomobryomorpha</taxon>
        <taxon>Isotomoidea</taxon>
        <taxon>Isotomidae</taxon>
        <taxon>Proisotominae</taxon>
        <taxon>Folsomia</taxon>
    </lineage>
</organism>
<dbReference type="CDD" id="cd09917">
    <property type="entry name" value="F-box_SF"/>
    <property type="match status" value="1"/>
</dbReference>
<proteinExistence type="predicted"/>
<keyword evidence="2" id="KW-1185">Reference proteome</keyword>
<gene>
    <name evidence="1" type="ORF">Fcan01_10856</name>
</gene>
<dbReference type="AlphaFoldDB" id="A0A226E9U7"/>
<dbReference type="Proteomes" id="UP000198287">
    <property type="component" value="Unassembled WGS sequence"/>
</dbReference>
<dbReference type="InterPro" id="IPR036047">
    <property type="entry name" value="F-box-like_dom_sf"/>
</dbReference>
<evidence type="ECO:0000313" key="1">
    <source>
        <dbReference type="EMBL" id="OXA53611.1"/>
    </source>
</evidence>
<evidence type="ECO:0008006" key="3">
    <source>
        <dbReference type="Google" id="ProtNLM"/>
    </source>
</evidence>
<sequence length="495" mass="57597">MFLGQNFTKEDFLPKKPPCKKVVKKKKKQGDQMVFLPPEIIAKIWDYLSLADLKIARRVNSTWKSWSWEKFTTLAMRSLTYDSAVTYHYYVTYPSDLDAISAFKIDISKRVQLVASASSPGQIITFPPEFTYRIMPILSQALSVKRLDMKIGSDISTKFISPSDVDEWTKLCRKVFDVSPSLEELCLEVPVLPSFSWFPVEERLTCLKILRLDILPATSEWGNDAMAKIIMEETPNLVTFTSSYFGTGLHTSILKLLTGSDEFWPKLTNIGCPRKQRREGYWGWRNTTDLDLLAQVQRKWKQIYFGRISTNQLEQVKAVLEKHCETVELIELNPVLSLRLVPMELPRMPNLKKLAIWEYDVSEYELYSLFSQIYKMPRGVVEQNVAPCNDWSREKLDFFNLFDLFGDSEKFKDRFPSLHTLIFTVPSGRYKSYVYNAIFPKKKIASLKQICYLNVTYPDPFGSTNANKRAQRLLKMFPNVHNKEMNRLRKELYNS</sequence>
<name>A0A226E9U7_FOLCA</name>
<reference evidence="1 2" key="1">
    <citation type="submission" date="2015-12" db="EMBL/GenBank/DDBJ databases">
        <title>The genome of Folsomia candida.</title>
        <authorList>
            <person name="Faddeeva A."/>
            <person name="Derks M.F."/>
            <person name="Anvar Y."/>
            <person name="Smit S."/>
            <person name="Van Straalen N."/>
            <person name="Roelofs D."/>
        </authorList>
    </citation>
    <scope>NUCLEOTIDE SEQUENCE [LARGE SCALE GENOMIC DNA]</scope>
    <source>
        <strain evidence="1 2">VU population</strain>
        <tissue evidence="1">Whole body</tissue>
    </source>
</reference>
<protein>
    <recommendedName>
        <fullName evidence="3">F-box domain-containing protein</fullName>
    </recommendedName>
</protein>